<accession>D7BPK2</accession>
<sequence length="45" mass="4839">MKARRFAGAIVALMAGLAACGSDDKMDDGKMHDGKMKDKKMHDGK</sequence>
<name>D7BPK2_ARCHD</name>
<organism evidence="2 3">
    <name type="scientific">Arcanobacterium haemolyticum (strain ATCC 9345 / DSM 20595 / CCM 5947 / CCUG 17215 / LMG 16163 / NBRC 15585 / NCTC 8452 / 11018)</name>
    <dbReference type="NCBI Taxonomy" id="644284"/>
    <lineage>
        <taxon>Bacteria</taxon>
        <taxon>Bacillati</taxon>
        <taxon>Actinomycetota</taxon>
        <taxon>Actinomycetes</taxon>
        <taxon>Actinomycetales</taxon>
        <taxon>Actinomycetaceae</taxon>
        <taxon>Arcanobacterium</taxon>
    </lineage>
</organism>
<evidence type="ECO:0000313" key="3">
    <source>
        <dbReference type="Proteomes" id="UP000000376"/>
    </source>
</evidence>
<gene>
    <name evidence="2" type="ordered locus">Arch_1138</name>
</gene>
<protein>
    <recommendedName>
        <fullName evidence="4">Lipoprotein</fullName>
    </recommendedName>
</protein>
<dbReference type="RefSeq" id="WP_013170345.1">
    <property type="nucleotide sequence ID" value="NC_014218.1"/>
</dbReference>
<keyword evidence="3" id="KW-1185">Reference proteome</keyword>
<evidence type="ECO:0008006" key="4">
    <source>
        <dbReference type="Google" id="ProtNLM"/>
    </source>
</evidence>
<evidence type="ECO:0000313" key="2">
    <source>
        <dbReference type="EMBL" id="ADH92851.1"/>
    </source>
</evidence>
<dbReference type="KEGG" id="ahe:Arch_1138"/>
<proteinExistence type="predicted"/>
<evidence type="ECO:0000256" key="1">
    <source>
        <dbReference type="SAM" id="MobiDB-lite"/>
    </source>
</evidence>
<feature type="compositionally biased region" description="Basic and acidic residues" evidence="1">
    <location>
        <begin position="22"/>
        <end position="45"/>
    </location>
</feature>
<reference evidence="2 3" key="1">
    <citation type="journal article" date="2010" name="Stand. Genomic Sci.">
        <title>Complete genome sequence of Arcanobacterium haemolyticum type strain (11018).</title>
        <authorList>
            <person name="Yasawong M."/>
            <person name="Teshima H."/>
            <person name="Lapidus A."/>
            <person name="Nolan M."/>
            <person name="Lucas S."/>
            <person name="Glavina Del Rio T."/>
            <person name="Tice H."/>
            <person name="Cheng J."/>
            <person name="Bruce D."/>
            <person name="Detter C."/>
            <person name="Tapia R."/>
            <person name="Han C."/>
            <person name="Goodwin L."/>
            <person name="Pitluck S."/>
            <person name="Liolios K."/>
            <person name="Ivanova N."/>
            <person name="Mavromatis K."/>
            <person name="Mikhailova N."/>
            <person name="Pati A."/>
            <person name="Chen A."/>
            <person name="Palaniappan K."/>
            <person name="Land M."/>
            <person name="Hauser L."/>
            <person name="Chang Y."/>
            <person name="Jeffries C."/>
            <person name="Rohde M."/>
            <person name="Sikorski J."/>
            <person name="Pukall R."/>
            <person name="Goker M."/>
            <person name="Woyke T."/>
            <person name="Bristow J."/>
            <person name="Eisen J."/>
            <person name="Markowitz V."/>
            <person name="Hugenholtz P."/>
            <person name="Kyrpides N."/>
            <person name="Klenk H."/>
        </authorList>
    </citation>
    <scope>NUCLEOTIDE SEQUENCE [LARGE SCALE GENOMIC DNA]</scope>
    <source>
        <strain evidence="3">ATCC 9345 / DSM 20595 / CCUG 17215 / LMG 16163 / NBRC 15585 / NCTC 8452 / 11018</strain>
    </source>
</reference>
<dbReference type="EMBL" id="CP002045">
    <property type="protein sequence ID" value="ADH92851.1"/>
    <property type="molecule type" value="Genomic_DNA"/>
</dbReference>
<feature type="region of interest" description="Disordered" evidence="1">
    <location>
        <begin position="21"/>
        <end position="45"/>
    </location>
</feature>
<dbReference type="AlphaFoldDB" id="D7BPK2"/>
<dbReference type="PROSITE" id="PS51257">
    <property type="entry name" value="PROKAR_LIPOPROTEIN"/>
    <property type="match status" value="1"/>
</dbReference>
<dbReference type="HOGENOM" id="CLU_3195487_0_0_11"/>
<dbReference type="Proteomes" id="UP000000376">
    <property type="component" value="Chromosome"/>
</dbReference>